<comment type="subunit">
    <text evidence="10 12 13">Forms a heterotetramer with UvrA during the search for lesions. Interacts with UvrC in an incision complex.</text>
</comment>
<proteinExistence type="inferred from homology"/>
<keyword evidence="14" id="KW-0175">Coiled coil</keyword>
<dbReference type="EMBL" id="BAAAZP010000036">
    <property type="protein sequence ID" value="GAA3657996.1"/>
    <property type="molecule type" value="Genomic_DNA"/>
</dbReference>
<evidence type="ECO:0000256" key="15">
    <source>
        <dbReference type="SAM" id="MobiDB-lite"/>
    </source>
</evidence>
<evidence type="ECO:0000256" key="13">
    <source>
        <dbReference type="RuleBase" id="RU003587"/>
    </source>
</evidence>
<evidence type="ECO:0000256" key="4">
    <source>
        <dbReference type="ARBA" id="ARBA00022741"/>
    </source>
</evidence>
<evidence type="ECO:0000256" key="6">
    <source>
        <dbReference type="ARBA" id="ARBA00022769"/>
    </source>
</evidence>
<evidence type="ECO:0000256" key="2">
    <source>
        <dbReference type="ARBA" id="ARBA00008533"/>
    </source>
</evidence>
<comment type="domain">
    <text evidence="12">The beta-hairpin motif is involved in DNA binding.</text>
</comment>
<dbReference type="CDD" id="cd17916">
    <property type="entry name" value="DEXHc_UvrB"/>
    <property type="match status" value="1"/>
</dbReference>
<dbReference type="InterPro" id="IPR024759">
    <property type="entry name" value="UvrB_YAD/RRR_dom"/>
</dbReference>
<gene>
    <name evidence="12 19" type="primary">uvrB</name>
    <name evidence="19" type="ORF">GCM10022224_021570</name>
</gene>
<dbReference type="PANTHER" id="PTHR24029">
    <property type="entry name" value="UVRABC SYSTEM PROTEIN B"/>
    <property type="match status" value="1"/>
</dbReference>
<dbReference type="InterPro" id="IPR001650">
    <property type="entry name" value="Helicase_C-like"/>
</dbReference>
<dbReference type="SUPFAM" id="SSF46600">
    <property type="entry name" value="C-terminal UvrC-binding domain of UvrB"/>
    <property type="match status" value="1"/>
</dbReference>
<comment type="similarity">
    <text evidence="2 12 13">Belongs to the UvrB family.</text>
</comment>
<dbReference type="InterPro" id="IPR001943">
    <property type="entry name" value="UVR_dom"/>
</dbReference>
<comment type="subcellular location">
    <subcellularLocation>
        <location evidence="1 12 13">Cytoplasm</location>
    </subcellularLocation>
</comment>
<dbReference type="HAMAP" id="MF_00204">
    <property type="entry name" value="UvrB"/>
    <property type="match status" value="1"/>
</dbReference>
<evidence type="ECO:0000256" key="3">
    <source>
        <dbReference type="ARBA" id="ARBA00022490"/>
    </source>
</evidence>
<dbReference type="SMART" id="SM00490">
    <property type="entry name" value="HELICc"/>
    <property type="match status" value="1"/>
</dbReference>
<protein>
    <recommendedName>
        <fullName evidence="11 12">UvrABC system protein B</fullName>
        <shortName evidence="12">Protein UvrB</shortName>
    </recommendedName>
    <alternativeName>
        <fullName evidence="12">Excinuclease ABC subunit B</fullName>
    </alternativeName>
</protein>
<keyword evidence="7 12" id="KW-0067">ATP-binding</keyword>
<dbReference type="SUPFAM" id="SSF52540">
    <property type="entry name" value="P-loop containing nucleoside triphosphate hydrolases"/>
    <property type="match status" value="2"/>
</dbReference>
<dbReference type="PROSITE" id="PS50151">
    <property type="entry name" value="UVR"/>
    <property type="match status" value="1"/>
</dbReference>
<dbReference type="SMART" id="SM00487">
    <property type="entry name" value="DEXDc"/>
    <property type="match status" value="1"/>
</dbReference>
<comment type="function">
    <text evidence="12">The UvrABC repair system catalyzes the recognition and processing of DNA lesions. A damage recognition complex composed of 2 UvrA and 2 UvrB subunits scans DNA for abnormalities. Upon binding of the UvrA(2)B(2) complex to a putative damaged site, the DNA wraps around one UvrB monomer. DNA wrap is dependent on ATP binding by UvrB and probably causes local melting of the DNA helix, facilitating insertion of UvrB beta-hairpin between the DNA strands. Then UvrB probes one DNA strand for the presence of a lesion. If a lesion is found the UvrA subunits dissociate and the UvrB-DNA preincision complex is formed. This complex is subsequently bound by UvrC and the second UvrB is released. If no lesion is found, the DNA wraps around the other UvrB subunit that will check the other stand for damage.</text>
</comment>
<dbReference type="InterPro" id="IPR036876">
    <property type="entry name" value="UVR_dom_sf"/>
</dbReference>
<comment type="caution">
    <text evidence="19">The sequence shown here is derived from an EMBL/GenBank/DDBJ whole genome shotgun (WGS) entry which is preliminary data.</text>
</comment>
<evidence type="ECO:0000313" key="19">
    <source>
        <dbReference type="EMBL" id="GAA3657996.1"/>
    </source>
</evidence>
<dbReference type="Proteomes" id="UP001500902">
    <property type="component" value="Unassembled WGS sequence"/>
</dbReference>
<evidence type="ECO:0000259" key="18">
    <source>
        <dbReference type="PROSITE" id="PS51194"/>
    </source>
</evidence>
<evidence type="ECO:0000256" key="1">
    <source>
        <dbReference type="ARBA" id="ARBA00004496"/>
    </source>
</evidence>
<evidence type="ECO:0000256" key="12">
    <source>
        <dbReference type="HAMAP-Rule" id="MF_00204"/>
    </source>
</evidence>
<keyword evidence="5 12" id="KW-0227">DNA damage</keyword>
<keyword evidence="4 12" id="KW-0547">Nucleotide-binding</keyword>
<feature type="domain" description="Helicase C-terminal" evidence="18">
    <location>
        <begin position="439"/>
        <end position="592"/>
    </location>
</feature>
<reference evidence="20" key="1">
    <citation type="journal article" date="2019" name="Int. J. Syst. Evol. Microbiol.">
        <title>The Global Catalogue of Microorganisms (GCM) 10K type strain sequencing project: providing services to taxonomists for standard genome sequencing and annotation.</title>
        <authorList>
            <consortium name="The Broad Institute Genomics Platform"/>
            <consortium name="The Broad Institute Genome Sequencing Center for Infectious Disease"/>
            <person name="Wu L."/>
            <person name="Ma J."/>
        </authorList>
    </citation>
    <scope>NUCLEOTIDE SEQUENCE [LARGE SCALE GENOMIC DNA]</scope>
    <source>
        <strain evidence="20">JCM 16904</strain>
    </source>
</reference>
<keyword evidence="20" id="KW-1185">Reference proteome</keyword>
<evidence type="ECO:0000256" key="10">
    <source>
        <dbReference type="ARBA" id="ARBA00026033"/>
    </source>
</evidence>
<dbReference type="RefSeq" id="WP_344875610.1">
    <property type="nucleotide sequence ID" value="NZ_BAAAZP010000036.1"/>
</dbReference>
<dbReference type="Pfam" id="PF02151">
    <property type="entry name" value="UVR"/>
    <property type="match status" value="1"/>
</dbReference>
<dbReference type="PANTHER" id="PTHR24029:SF0">
    <property type="entry name" value="UVRABC SYSTEM PROTEIN B"/>
    <property type="match status" value="1"/>
</dbReference>
<evidence type="ECO:0000259" key="16">
    <source>
        <dbReference type="PROSITE" id="PS50151"/>
    </source>
</evidence>
<dbReference type="InterPro" id="IPR004807">
    <property type="entry name" value="UvrB"/>
</dbReference>
<feature type="domain" description="Helicase ATP-binding" evidence="17">
    <location>
        <begin position="35"/>
        <end position="174"/>
    </location>
</feature>
<feature type="short sequence motif" description="Beta-hairpin" evidence="12">
    <location>
        <begin position="101"/>
        <end position="124"/>
    </location>
</feature>
<keyword evidence="8 12" id="KW-0267">Excision nuclease</keyword>
<evidence type="ECO:0000256" key="8">
    <source>
        <dbReference type="ARBA" id="ARBA00022881"/>
    </source>
</evidence>
<dbReference type="CDD" id="cd18790">
    <property type="entry name" value="SF2_C_UvrB"/>
    <property type="match status" value="1"/>
</dbReference>
<organism evidence="19 20">
    <name type="scientific">Nonomuraea antimicrobica</name>
    <dbReference type="NCBI Taxonomy" id="561173"/>
    <lineage>
        <taxon>Bacteria</taxon>
        <taxon>Bacillati</taxon>
        <taxon>Actinomycetota</taxon>
        <taxon>Actinomycetes</taxon>
        <taxon>Streptosporangiales</taxon>
        <taxon>Streptosporangiaceae</taxon>
        <taxon>Nonomuraea</taxon>
    </lineage>
</organism>
<dbReference type="Gene3D" id="3.40.50.300">
    <property type="entry name" value="P-loop containing nucleotide triphosphate hydrolases"/>
    <property type="match status" value="3"/>
</dbReference>
<evidence type="ECO:0000256" key="9">
    <source>
        <dbReference type="ARBA" id="ARBA00023204"/>
    </source>
</evidence>
<feature type="coiled-coil region" evidence="14">
    <location>
        <begin position="655"/>
        <end position="701"/>
    </location>
</feature>
<keyword evidence="3 12" id="KW-0963">Cytoplasm</keyword>
<name>A0ABP7BG06_9ACTN</name>
<evidence type="ECO:0000313" key="20">
    <source>
        <dbReference type="Proteomes" id="UP001500902"/>
    </source>
</evidence>
<dbReference type="Pfam" id="PF00271">
    <property type="entry name" value="Helicase_C"/>
    <property type="match status" value="1"/>
</dbReference>
<keyword evidence="6 12" id="KW-0228">DNA excision</keyword>
<dbReference type="Pfam" id="PF04851">
    <property type="entry name" value="ResIII"/>
    <property type="match status" value="1"/>
</dbReference>
<accession>A0ABP7BG06</accession>
<sequence length="704" mass="79565">MRPVTDLQRKVAPFEVVTEMTPSGDQPTAIAELERRVKAGEKDNVLLGATGTGKTATIAWLIERLQRPALVMQPNKTLAAQFANELREMLPNNAVEYFVSYYDYYQPEAYVPQSDTYIEKDSSINDEVERLRHSATNSLLTRRDTIVVASVSCIYGLGTPQEYVDRMARLRVGMDVERDQLLRRLVDMQYTRNDLAFTRGTFRVRGDTIEIIPKYEELAVRIEMFGDEIEKLSTMHPLTGEVITEDEELYIFPASHYVAGEQRMAAAVAGIEIELADRLAELERQGKLLEAQRLRMRTTYDIEMMRQIGTCSGIENYSRHMDGREAGSAPNTLLDYFPEDFVLVLDESHQTVPQIGAMYEGDASRKRTLVEHGFRLPSALDNRPLKWEEFLERIGQTVYLSATPGPYELGRAKGDVVEQVIRPTGLVDPEIVVKPTKGQIDDLVHEIRERAGRDERVLVTTLTKKMSEDLTDYLLELGIRVRYLHSEVDTLRRIELLRELRTGEFDVLVGINLLREGLDLPEVSLVAILDADKEGFLRSETSLIQTIGRAARNVSGQVHMYADKVTPSMERAIDETNRRRAKQIAYNEANGIDPQPLRKKIADILDSLQREDADTDRLLGGGRQQSRGKAPVPGLARQAGQAGQHAKAIAGEMPRAQMESLVESLTEQMHQAAADLQFEVAARLRDEIKELKRELRDMREAGVK</sequence>
<dbReference type="InterPro" id="IPR041471">
    <property type="entry name" value="UvrB_inter"/>
</dbReference>
<dbReference type="Gene3D" id="4.10.860.10">
    <property type="entry name" value="UVR domain"/>
    <property type="match status" value="1"/>
</dbReference>
<keyword evidence="9 12" id="KW-0234">DNA repair</keyword>
<feature type="coiled-coil region" evidence="14">
    <location>
        <begin position="272"/>
        <end position="299"/>
    </location>
</feature>
<evidence type="ECO:0000259" key="17">
    <source>
        <dbReference type="PROSITE" id="PS51192"/>
    </source>
</evidence>
<evidence type="ECO:0000256" key="7">
    <source>
        <dbReference type="ARBA" id="ARBA00022840"/>
    </source>
</evidence>
<dbReference type="InterPro" id="IPR006935">
    <property type="entry name" value="Helicase/UvrB_N"/>
</dbReference>
<dbReference type="NCBIfam" id="NF003673">
    <property type="entry name" value="PRK05298.1"/>
    <property type="match status" value="1"/>
</dbReference>
<evidence type="ECO:0000256" key="5">
    <source>
        <dbReference type="ARBA" id="ARBA00022763"/>
    </source>
</evidence>
<feature type="binding site" evidence="12">
    <location>
        <begin position="48"/>
        <end position="55"/>
    </location>
    <ligand>
        <name>ATP</name>
        <dbReference type="ChEBI" id="CHEBI:30616"/>
    </ligand>
</feature>
<dbReference type="InterPro" id="IPR014001">
    <property type="entry name" value="Helicase_ATP-bd"/>
</dbReference>
<keyword evidence="12 13" id="KW-0742">SOS response</keyword>
<feature type="domain" description="UVR" evidence="16">
    <location>
        <begin position="659"/>
        <end position="694"/>
    </location>
</feature>
<dbReference type="Pfam" id="PF12344">
    <property type="entry name" value="UvrB"/>
    <property type="match status" value="1"/>
</dbReference>
<feature type="region of interest" description="Disordered" evidence="15">
    <location>
        <begin position="614"/>
        <end position="635"/>
    </location>
</feature>
<evidence type="ECO:0000256" key="11">
    <source>
        <dbReference type="ARBA" id="ARBA00029504"/>
    </source>
</evidence>
<dbReference type="Pfam" id="PF17757">
    <property type="entry name" value="UvrB_inter"/>
    <property type="match status" value="1"/>
</dbReference>
<dbReference type="InterPro" id="IPR027417">
    <property type="entry name" value="P-loop_NTPase"/>
</dbReference>
<dbReference type="NCBIfam" id="TIGR00631">
    <property type="entry name" value="uvrb"/>
    <property type="match status" value="1"/>
</dbReference>
<dbReference type="PROSITE" id="PS51194">
    <property type="entry name" value="HELICASE_CTER"/>
    <property type="match status" value="1"/>
</dbReference>
<evidence type="ECO:0000256" key="14">
    <source>
        <dbReference type="SAM" id="Coils"/>
    </source>
</evidence>
<dbReference type="PROSITE" id="PS51192">
    <property type="entry name" value="HELICASE_ATP_BIND_1"/>
    <property type="match status" value="1"/>
</dbReference>